<keyword evidence="2" id="KW-1185">Reference proteome</keyword>
<gene>
    <name evidence="1" type="ORF">CALMAC_LOCUS6254</name>
</gene>
<dbReference type="AlphaFoldDB" id="A0A653C5B1"/>
<name>A0A653C5B1_CALMS</name>
<dbReference type="OrthoDB" id="6247875at2759"/>
<reference evidence="1 2" key="1">
    <citation type="submission" date="2019-01" db="EMBL/GenBank/DDBJ databases">
        <authorList>
            <person name="Sayadi A."/>
        </authorList>
    </citation>
    <scope>NUCLEOTIDE SEQUENCE [LARGE SCALE GENOMIC DNA]</scope>
</reference>
<dbReference type="EMBL" id="CAACVG010006984">
    <property type="protein sequence ID" value="VEN42943.1"/>
    <property type="molecule type" value="Genomic_DNA"/>
</dbReference>
<evidence type="ECO:0000313" key="1">
    <source>
        <dbReference type="EMBL" id="VEN42943.1"/>
    </source>
</evidence>
<dbReference type="Proteomes" id="UP000410492">
    <property type="component" value="Unassembled WGS sequence"/>
</dbReference>
<proteinExistence type="predicted"/>
<accession>A0A653C5B1</accession>
<sequence>MELNFELKMNLLLTVRLVHDGSVQIKLGIGPERRGRTSYTEEFDLLIAVKGRLSDDPRRRQAWSTWCYDGCKLTRGGSYEPLSYYHHHVATTHGRTSPQGLYSLVSTNQGDRRSGTWLIAV</sequence>
<organism evidence="1 2">
    <name type="scientific">Callosobruchus maculatus</name>
    <name type="common">Southern cowpea weevil</name>
    <name type="synonym">Pulse bruchid</name>
    <dbReference type="NCBI Taxonomy" id="64391"/>
    <lineage>
        <taxon>Eukaryota</taxon>
        <taxon>Metazoa</taxon>
        <taxon>Ecdysozoa</taxon>
        <taxon>Arthropoda</taxon>
        <taxon>Hexapoda</taxon>
        <taxon>Insecta</taxon>
        <taxon>Pterygota</taxon>
        <taxon>Neoptera</taxon>
        <taxon>Endopterygota</taxon>
        <taxon>Coleoptera</taxon>
        <taxon>Polyphaga</taxon>
        <taxon>Cucujiformia</taxon>
        <taxon>Chrysomeloidea</taxon>
        <taxon>Chrysomelidae</taxon>
        <taxon>Bruchinae</taxon>
        <taxon>Bruchini</taxon>
        <taxon>Callosobruchus</taxon>
    </lineage>
</organism>
<evidence type="ECO:0000313" key="2">
    <source>
        <dbReference type="Proteomes" id="UP000410492"/>
    </source>
</evidence>
<protein>
    <submittedName>
        <fullName evidence="1">Uncharacterized protein</fullName>
    </submittedName>
</protein>